<dbReference type="SUPFAM" id="SSF55729">
    <property type="entry name" value="Acyl-CoA N-acyltransferases (Nat)"/>
    <property type="match status" value="1"/>
</dbReference>
<dbReference type="Pfam" id="PF13302">
    <property type="entry name" value="Acetyltransf_3"/>
    <property type="match status" value="1"/>
</dbReference>
<gene>
    <name evidence="2" type="ORF">BL253_05660</name>
</gene>
<proteinExistence type="predicted"/>
<accession>A0A1V2IGH4</accession>
<dbReference type="GO" id="GO:0005737">
    <property type="term" value="C:cytoplasm"/>
    <property type="evidence" value="ECO:0007669"/>
    <property type="project" value="TreeGrafter"/>
</dbReference>
<dbReference type="PANTHER" id="PTHR43441">
    <property type="entry name" value="RIBOSOMAL-PROTEIN-SERINE ACETYLTRANSFERASE"/>
    <property type="match status" value="1"/>
</dbReference>
<comment type="caution">
    <text evidence="2">The sequence shown here is derived from an EMBL/GenBank/DDBJ whole genome shotgun (WGS) entry which is preliminary data.</text>
</comment>
<dbReference type="InterPro" id="IPR000182">
    <property type="entry name" value="GNAT_dom"/>
</dbReference>
<keyword evidence="2" id="KW-0808">Transferase</keyword>
<dbReference type="OrthoDB" id="9814648at2"/>
<dbReference type="Proteomes" id="UP000188929">
    <property type="component" value="Unassembled WGS sequence"/>
</dbReference>
<name>A0A1V2IGH4_9ACTN</name>
<dbReference type="GO" id="GO:0008999">
    <property type="term" value="F:protein-N-terminal-alanine acetyltransferase activity"/>
    <property type="evidence" value="ECO:0007669"/>
    <property type="project" value="TreeGrafter"/>
</dbReference>
<dbReference type="GO" id="GO:1990189">
    <property type="term" value="F:protein N-terminal-serine acetyltransferase activity"/>
    <property type="evidence" value="ECO:0007669"/>
    <property type="project" value="TreeGrafter"/>
</dbReference>
<sequence length="190" mass="20014">MSMLEPVEITAGALHLRPWRPDDADAVFAACQDPEIQRWTSVPVPYRHEDATGFVGARTQAAWRTGTGAYLAVVDATTGDLLASVSLGDMRDADGLPGVAPGGDAEVGYWCAPAARGRGVTTDAVRVLCRWGFGGLGLATIRWMALAGNEASRQVAVRAGFTVAPVPRPLPNRRGGDLTGHWAGVLLPAR</sequence>
<evidence type="ECO:0000259" key="1">
    <source>
        <dbReference type="Pfam" id="PF13302"/>
    </source>
</evidence>
<protein>
    <submittedName>
        <fullName evidence="2">GNAT family N-acetyltransferase</fullName>
    </submittedName>
</protein>
<dbReference type="EMBL" id="MOMC01000012">
    <property type="protein sequence ID" value="ONH32298.1"/>
    <property type="molecule type" value="Genomic_DNA"/>
</dbReference>
<dbReference type="STRING" id="1834516.BL253_05660"/>
<dbReference type="InterPro" id="IPR051908">
    <property type="entry name" value="Ribosomal_N-acetyltransferase"/>
</dbReference>
<dbReference type="Gene3D" id="3.40.630.30">
    <property type="match status" value="1"/>
</dbReference>
<dbReference type="InterPro" id="IPR016181">
    <property type="entry name" value="Acyl_CoA_acyltransferase"/>
</dbReference>
<evidence type="ECO:0000313" key="3">
    <source>
        <dbReference type="Proteomes" id="UP000188929"/>
    </source>
</evidence>
<feature type="domain" description="N-acetyltransferase" evidence="1">
    <location>
        <begin position="14"/>
        <end position="162"/>
    </location>
</feature>
<evidence type="ECO:0000313" key="2">
    <source>
        <dbReference type="EMBL" id="ONH32298.1"/>
    </source>
</evidence>
<keyword evidence="3" id="KW-1185">Reference proteome</keyword>
<dbReference type="PANTHER" id="PTHR43441:SF10">
    <property type="entry name" value="ACETYLTRANSFERASE"/>
    <property type="match status" value="1"/>
</dbReference>
<dbReference type="RefSeq" id="WP_076814230.1">
    <property type="nucleotide sequence ID" value="NZ_MOMC01000012.1"/>
</dbReference>
<reference evidence="3" key="1">
    <citation type="submission" date="2016-10" db="EMBL/GenBank/DDBJ databases">
        <title>Frankia sp. NRRL B-16386 Genome sequencing.</title>
        <authorList>
            <person name="Ghodhbane-Gtari F."/>
            <person name="Swanson E."/>
            <person name="Gueddou A."/>
            <person name="Hezbri K."/>
            <person name="Ktari K."/>
            <person name="Nouioui I."/>
            <person name="Morris K."/>
            <person name="Simpson S."/>
            <person name="Abebe-Akele F."/>
            <person name="Thomas K."/>
            <person name="Gtari M."/>
            <person name="Tisa L.S."/>
        </authorList>
    </citation>
    <scope>NUCLEOTIDE SEQUENCE [LARGE SCALE GENOMIC DNA]</scope>
    <source>
        <strain evidence="3">NRRL B-16386</strain>
    </source>
</reference>
<organism evidence="2 3">
    <name type="scientific">Pseudofrankia asymbiotica</name>
    <dbReference type="NCBI Taxonomy" id="1834516"/>
    <lineage>
        <taxon>Bacteria</taxon>
        <taxon>Bacillati</taxon>
        <taxon>Actinomycetota</taxon>
        <taxon>Actinomycetes</taxon>
        <taxon>Frankiales</taxon>
        <taxon>Frankiaceae</taxon>
        <taxon>Pseudofrankia</taxon>
    </lineage>
</organism>
<dbReference type="AlphaFoldDB" id="A0A1V2IGH4"/>